<evidence type="ECO:0000256" key="1">
    <source>
        <dbReference type="SAM" id="MobiDB-lite"/>
    </source>
</evidence>
<dbReference type="RefSeq" id="WP_328823865.1">
    <property type="nucleotide sequence ID" value="NZ_JACGWT010000005.1"/>
</dbReference>
<dbReference type="InterPro" id="IPR053136">
    <property type="entry name" value="UTP_pyrophosphatase-like"/>
</dbReference>
<accession>A0A7W3IUQ2</accession>
<dbReference type="Proteomes" id="UP000523079">
    <property type="component" value="Unassembled WGS sequence"/>
</dbReference>
<dbReference type="AlphaFoldDB" id="A0A7W3IUQ2"/>
<proteinExistence type="predicted"/>
<evidence type="ECO:0000313" key="4">
    <source>
        <dbReference type="Proteomes" id="UP000523079"/>
    </source>
</evidence>
<dbReference type="PANTHER" id="PTHR30399:SF1">
    <property type="entry name" value="UTP PYROPHOSPHATASE"/>
    <property type="match status" value="1"/>
</dbReference>
<reference evidence="3 4" key="1">
    <citation type="submission" date="2020-07" db="EMBL/GenBank/DDBJ databases">
        <title>Sequencing the genomes of 1000 actinobacteria strains.</title>
        <authorList>
            <person name="Klenk H.-P."/>
        </authorList>
    </citation>
    <scope>NUCLEOTIDE SEQUENCE [LARGE SCALE GENOMIC DNA]</scope>
    <source>
        <strain evidence="3 4">DSM 100723</strain>
    </source>
</reference>
<evidence type="ECO:0000259" key="2">
    <source>
        <dbReference type="Pfam" id="PF01863"/>
    </source>
</evidence>
<feature type="region of interest" description="Disordered" evidence="1">
    <location>
        <begin position="167"/>
        <end position="211"/>
    </location>
</feature>
<dbReference type="InterPro" id="IPR002725">
    <property type="entry name" value="YgjP-like_metallopeptidase"/>
</dbReference>
<protein>
    <recommendedName>
        <fullName evidence="2">YgjP-like metallopeptidase domain-containing protein</fullName>
    </recommendedName>
</protein>
<evidence type="ECO:0000313" key="3">
    <source>
        <dbReference type="EMBL" id="MBA8795618.1"/>
    </source>
</evidence>
<feature type="domain" description="YgjP-like metallopeptidase" evidence="2">
    <location>
        <begin position="92"/>
        <end position="159"/>
    </location>
</feature>
<comment type="caution">
    <text evidence="3">The sequence shown here is derived from an EMBL/GenBank/DDBJ whole genome shotgun (WGS) entry which is preliminary data.</text>
</comment>
<dbReference type="Gene3D" id="3.30.2010.10">
    <property type="entry name" value="Metalloproteases ('zincins'), catalytic domain"/>
    <property type="match status" value="1"/>
</dbReference>
<dbReference type="CDD" id="cd07344">
    <property type="entry name" value="M48_yhfN_like"/>
    <property type="match status" value="1"/>
</dbReference>
<dbReference type="EMBL" id="JACGWT010000005">
    <property type="protein sequence ID" value="MBA8795618.1"/>
    <property type="molecule type" value="Genomic_DNA"/>
</dbReference>
<gene>
    <name evidence="3" type="ORF">FHX74_003254</name>
</gene>
<organism evidence="3 4">
    <name type="scientific">Microlunatus kandeliicorticis</name>
    <dbReference type="NCBI Taxonomy" id="1759536"/>
    <lineage>
        <taxon>Bacteria</taxon>
        <taxon>Bacillati</taxon>
        <taxon>Actinomycetota</taxon>
        <taxon>Actinomycetes</taxon>
        <taxon>Propionibacteriales</taxon>
        <taxon>Propionibacteriaceae</taxon>
        <taxon>Microlunatus</taxon>
    </lineage>
</organism>
<sequence length="211" mass="23651">MSEQPKVEVRRSARRRRTVTAYREADTIVVLIPQRMSKADERSYVADMVAKVLAREVRVRPPRGDAELLARAVRLSERHLGPQLGFAPRPRSVSWVTNQNQRWGSCTPSTRVIRLSHRMQVMPSWVVDYVLVHELAHLVETTHSARFWSLVRGFPDSEKARGFLEGFLAGQEAGPPPRDDDGPDDRTDGLAGDVLDEPEAADEVAQPALPA</sequence>
<dbReference type="Pfam" id="PF01863">
    <property type="entry name" value="YgjP-like"/>
    <property type="match status" value="1"/>
</dbReference>
<feature type="compositionally biased region" description="Basic and acidic residues" evidence="1">
    <location>
        <begin position="177"/>
        <end position="188"/>
    </location>
</feature>
<name>A0A7W3IUQ2_9ACTN</name>
<keyword evidence="4" id="KW-1185">Reference proteome</keyword>
<dbReference type="PANTHER" id="PTHR30399">
    <property type="entry name" value="UNCHARACTERIZED PROTEIN YGJP"/>
    <property type="match status" value="1"/>
</dbReference>